<evidence type="ECO:0008006" key="2">
    <source>
        <dbReference type="Google" id="ProtNLM"/>
    </source>
</evidence>
<dbReference type="AlphaFoldDB" id="A0A7S1THL6"/>
<sequence>MTEVLGQDTIGTEVSTLKSLDSTEWAEIEDTLKRAAEEQRKEWIRLYCSQSEQVHSSFTSEISHGEASESWMGMQLPSHNAVGREQPGTVNWSGLMRRDTLTTDETRIEIEDHESTMSGNTFTLEPPRSSSKPVAVIWKPRTFTHAKPSSYCHTCGGKKRLIHCSNVNSGSCRKSICSSCFGRYGLEHPVPDANWTCTHCRGCCPPQARCISYQRAVDQRRQRNMALKKMSNQSEN</sequence>
<gene>
    <name evidence="1" type="ORF">CCAE0312_LOCUS9128</name>
</gene>
<dbReference type="EMBL" id="HBGH01016512">
    <property type="protein sequence ID" value="CAD9237031.1"/>
    <property type="molecule type" value="Transcribed_RNA"/>
</dbReference>
<name>A0A7S1THL6_9RHOD</name>
<protein>
    <recommendedName>
        <fullName evidence="2">Zinc-finger domain-containing protein</fullName>
    </recommendedName>
</protein>
<proteinExistence type="predicted"/>
<accession>A0A7S1THL6</accession>
<evidence type="ECO:0000313" key="1">
    <source>
        <dbReference type="EMBL" id="CAD9237031.1"/>
    </source>
</evidence>
<organism evidence="1">
    <name type="scientific">Compsopogon caeruleus</name>
    <dbReference type="NCBI Taxonomy" id="31354"/>
    <lineage>
        <taxon>Eukaryota</taxon>
        <taxon>Rhodophyta</taxon>
        <taxon>Compsopogonophyceae</taxon>
        <taxon>Compsopogonales</taxon>
        <taxon>Compsopogonaceae</taxon>
        <taxon>Compsopogon</taxon>
    </lineage>
</organism>
<reference evidence="1" key="1">
    <citation type="submission" date="2021-01" db="EMBL/GenBank/DDBJ databases">
        <authorList>
            <person name="Corre E."/>
            <person name="Pelletier E."/>
            <person name="Niang G."/>
            <person name="Scheremetjew M."/>
            <person name="Finn R."/>
            <person name="Kale V."/>
            <person name="Holt S."/>
            <person name="Cochrane G."/>
            <person name="Meng A."/>
            <person name="Brown T."/>
            <person name="Cohen L."/>
        </authorList>
    </citation>
    <scope>NUCLEOTIDE SEQUENCE</scope>
    <source>
        <strain evidence="1">SAG 36.94</strain>
    </source>
</reference>